<accession>A0ABU4N601</accession>
<dbReference type="EMBL" id="JARAYU010000001">
    <property type="protein sequence ID" value="MDX3698461.1"/>
    <property type="molecule type" value="Genomic_DNA"/>
</dbReference>
<keyword evidence="2" id="KW-1185">Reference proteome</keyword>
<evidence type="ECO:0000313" key="1">
    <source>
        <dbReference type="EMBL" id="MDX3698461.1"/>
    </source>
</evidence>
<protein>
    <recommendedName>
        <fullName evidence="3">Head-to-tail adaptor</fullName>
    </recommendedName>
</protein>
<comment type="caution">
    <text evidence="1">The sequence shown here is derived from an EMBL/GenBank/DDBJ whole genome shotgun (WGS) entry which is preliminary data.</text>
</comment>
<name>A0ABU4N601_9ACTN</name>
<organism evidence="1 2">
    <name type="scientific">Streptomyces europaeiscabiei</name>
    <dbReference type="NCBI Taxonomy" id="146819"/>
    <lineage>
        <taxon>Bacteria</taxon>
        <taxon>Bacillati</taxon>
        <taxon>Actinomycetota</taxon>
        <taxon>Actinomycetes</taxon>
        <taxon>Kitasatosporales</taxon>
        <taxon>Streptomycetaceae</taxon>
        <taxon>Streptomyces</taxon>
    </lineage>
</organism>
<dbReference type="RefSeq" id="WP_319325153.1">
    <property type="nucleotide sequence ID" value="NZ_JARAYT010000001.1"/>
</dbReference>
<proteinExistence type="predicted"/>
<gene>
    <name evidence="1" type="ORF">PV662_01555</name>
</gene>
<reference evidence="1 2" key="1">
    <citation type="journal article" date="2023" name="Microb. Genom.">
        <title>Mesoterricola silvestris gen. nov., sp. nov., Mesoterricola sediminis sp. nov., Geothrix oryzae sp. nov., Geothrix edaphica sp. nov., Geothrix rubra sp. nov., and Geothrix limicola sp. nov., six novel members of Acidobacteriota isolated from soils.</title>
        <authorList>
            <person name="Weisberg A.J."/>
            <person name="Pearce E."/>
            <person name="Kramer C.G."/>
            <person name="Chang J.H."/>
            <person name="Clarke C.R."/>
        </authorList>
    </citation>
    <scope>NUCLEOTIDE SEQUENCE [LARGE SCALE GENOMIC DNA]</scope>
    <source>
        <strain evidence="1 2">ID09-01A</strain>
    </source>
</reference>
<evidence type="ECO:0008006" key="3">
    <source>
        <dbReference type="Google" id="ProtNLM"/>
    </source>
</evidence>
<evidence type="ECO:0000313" key="2">
    <source>
        <dbReference type="Proteomes" id="UP001271274"/>
    </source>
</evidence>
<dbReference type="Proteomes" id="UP001271274">
    <property type="component" value="Unassembled WGS sequence"/>
</dbReference>
<sequence length="189" mass="19815">MVLDPLATVADMEARGVAVAVEEAGAVAVWLDVASTLIRDAAGSPISEITSTVKLEGSGGRLRLPGWPVTAVSAVEIDGEAVTDWKLRSGALTRSCGFPDGSEVEVTYTHGLPEVPSDIVDLVCRLAGQQLVALRNGETASRPLKTERIGDYAVGYDTDVDSGTMLLTDFQRNRLAARFGGGAGSVRSR</sequence>